<dbReference type="Pfam" id="PF00005">
    <property type="entry name" value="ABC_tran"/>
    <property type="match status" value="1"/>
</dbReference>
<dbReference type="PROSITE" id="PS50893">
    <property type="entry name" value="ABC_TRANSPORTER_2"/>
    <property type="match status" value="1"/>
</dbReference>
<comment type="caution">
    <text evidence="3">The sequence shown here is derived from an EMBL/GenBank/DDBJ whole genome shotgun (WGS) entry which is preliminary data.</text>
</comment>
<keyword evidence="3" id="KW-0547">Nucleotide-binding</keyword>
<reference evidence="3" key="1">
    <citation type="submission" date="2019-01" db="EMBL/GenBank/DDBJ databases">
        <title>Genomic signatures and co-occurrence patterns of the ultra-small Saccharimodia (Patescibacteria phylum) suggest a symbiotic lifestyle.</title>
        <authorList>
            <person name="Lemos L."/>
            <person name="Medeiros J."/>
            <person name="Andreote F."/>
            <person name="Fernandes G."/>
            <person name="Varani A."/>
            <person name="Oliveira G."/>
            <person name="Pylro V."/>
        </authorList>
    </citation>
    <scope>NUCLEOTIDE SEQUENCE [LARGE SCALE GENOMIC DNA]</scope>
    <source>
        <strain evidence="3">AMD01</strain>
    </source>
</reference>
<dbReference type="Proteomes" id="UP000289269">
    <property type="component" value="Unassembled WGS sequence"/>
</dbReference>
<dbReference type="InterPro" id="IPR003439">
    <property type="entry name" value="ABC_transporter-like_ATP-bd"/>
</dbReference>
<feature type="compositionally biased region" description="Gly residues" evidence="1">
    <location>
        <begin position="161"/>
        <end position="170"/>
    </location>
</feature>
<dbReference type="Gene3D" id="3.40.50.300">
    <property type="entry name" value="P-loop containing nucleotide triphosphate hydrolases"/>
    <property type="match status" value="1"/>
</dbReference>
<protein>
    <submittedName>
        <fullName evidence="3">ATP-binding cassette domain-containing protein</fullName>
    </submittedName>
</protein>
<organism evidence="3 4">
    <name type="scientific">Candidatus Chaera renei</name>
    <dbReference type="NCBI Taxonomy" id="2506947"/>
    <lineage>
        <taxon>Bacteria</taxon>
        <taxon>Candidatus Saccharimonadota</taxon>
        <taxon>Candidatus Saccharimonadia</taxon>
        <taxon>Candidatus Saccharimonadales</taxon>
        <taxon>Candidatus Saccharimonadaceae</taxon>
        <taxon>Candidatus Chaera</taxon>
    </lineage>
</organism>
<keyword evidence="3" id="KW-0067">ATP-binding</keyword>
<dbReference type="PANTHER" id="PTHR42798">
    <property type="entry name" value="LIPOPROTEIN-RELEASING SYSTEM ATP-BINDING PROTEIN LOLD"/>
    <property type="match status" value="1"/>
</dbReference>
<dbReference type="InterPro" id="IPR017871">
    <property type="entry name" value="ABC_transporter-like_CS"/>
</dbReference>
<dbReference type="InterPro" id="IPR027417">
    <property type="entry name" value="P-loop_NTPase"/>
</dbReference>
<feature type="region of interest" description="Disordered" evidence="1">
    <location>
        <begin position="142"/>
        <end position="170"/>
    </location>
</feature>
<dbReference type="PROSITE" id="PS00211">
    <property type="entry name" value="ABC_TRANSPORTER_1"/>
    <property type="match status" value="1"/>
</dbReference>
<feature type="compositionally biased region" description="Basic and acidic residues" evidence="1">
    <location>
        <begin position="142"/>
        <end position="152"/>
    </location>
</feature>
<keyword evidence="4" id="KW-1185">Reference proteome</keyword>
<proteinExistence type="predicted"/>
<dbReference type="GO" id="GO:0016887">
    <property type="term" value="F:ATP hydrolysis activity"/>
    <property type="evidence" value="ECO:0007669"/>
    <property type="project" value="InterPro"/>
</dbReference>
<dbReference type="EMBL" id="SCKW01000042">
    <property type="protein sequence ID" value="RWZ78035.1"/>
    <property type="molecule type" value="Genomic_DNA"/>
</dbReference>
<feature type="domain" description="ABC transporter" evidence="2">
    <location>
        <begin position="1"/>
        <end position="161"/>
    </location>
</feature>
<sequence>IRRDQIGLVFQSFNLLPRLNIIENIALPLTYKGMRRTRRLTRASDLLATFSLQEREYYMPYQLSGGQLQRVAIARALINRPVILLADEPTGNLDTKASEIIMHELRDIHQKGNTVLMVTHNPDLTVWADRIIQMVDGRIASDSKLPKKEPRRGAKRPLGRVTGGGGTRQR</sequence>
<evidence type="ECO:0000259" key="2">
    <source>
        <dbReference type="PROSITE" id="PS50893"/>
    </source>
</evidence>
<gene>
    <name evidence="3" type="ORF">EOT04_03210</name>
</gene>
<accession>A0A4Q0AFU5</accession>
<dbReference type="AlphaFoldDB" id="A0A4Q0AFU5"/>
<evidence type="ECO:0000256" key="1">
    <source>
        <dbReference type="SAM" id="MobiDB-lite"/>
    </source>
</evidence>
<dbReference type="PANTHER" id="PTHR42798:SF6">
    <property type="entry name" value="CELL DIVISION ATP-BINDING PROTEIN FTSE"/>
    <property type="match status" value="1"/>
</dbReference>
<dbReference type="SUPFAM" id="SSF52540">
    <property type="entry name" value="P-loop containing nucleoside triphosphate hydrolases"/>
    <property type="match status" value="1"/>
</dbReference>
<evidence type="ECO:0000313" key="3">
    <source>
        <dbReference type="EMBL" id="RWZ78035.1"/>
    </source>
</evidence>
<evidence type="ECO:0000313" key="4">
    <source>
        <dbReference type="Proteomes" id="UP000289269"/>
    </source>
</evidence>
<feature type="non-terminal residue" evidence="3">
    <location>
        <position position="1"/>
    </location>
</feature>
<dbReference type="GO" id="GO:0005524">
    <property type="term" value="F:ATP binding"/>
    <property type="evidence" value="ECO:0007669"/>
    <property type="project" value="UniProtKB-KW"/>
</dbReference>
<name>A0A4Q0AFU5_9BACT</name>